<dbReference type="NCBIfam" id="TIGR04056">
    <property type="entry name" value="OMP_RagA_SusC"/>
    <property type="match status" value="1"/>
</dbReference>
<evidence type="ECO:0000256" key="7">
    <source>
        <dbReference type="PROSITE-ProRule" id="PRU01360"/>
    </source>
</evidence>
<dbReference type="InterPro" id="IPR039426">
    <property type="entry name" value="TonB-dep_rcpt-like"/>
</dbReference>
<proteinExistence type="inferred from homology"/>
<dbReference type="Proteomes" id="UP001500736">
    <property type="component" value="Unassembled WGS sequence"/>
</dbReference>
<evidence type="ECO:0000313" key="11">
    <source>
        <dbReference type="Proteomes" id="UP001500736"/>
    </source>
</evidence>
<evidence type="ECO:0000256" key="8">
    <source>
        <dbReference type="SAM" id="SignalP"/>
    </source>
</evidence>
<dbReference type="InterPro" id="IPR008969">
    <property type="entry name" value="CarboxyPept-like_regulatory"/>
</dbReference>
<keyword evidence="2 7" id="KW-0813">Transport</keyword>
<evidence type="ECO:0000256" key="3">
    <source>
        <dbReference type="ARBA" id="ARBA00022452"/>
    </source>
</evidence>
<dbReference type="Gene3D" id="2.40.170.20">
    <property type="entry name" value="TonB-dependent receptor, beta-barrel domain"/>
    <property type="match status" value="1"/>
</dbReference>
<evidence type="ECO:0000256" key="5">
    <source>
        <dbReference type="ARBA" id="ARBA00023136"/>
    </source>
</evidence>
<evidence type="ECO:0000313" key="10">
    <source>
        <dbReference type="EMBL" id="GAA0741951.1"/>
    </source>
</evidence>
<dbReference type="Pfam" id="PF13715">
    <property type="entry name" value="CarbopepD_reg_2"/>
    <property type="match status" value="1"/>
</dbReference>
<dbReference type="RefSeq" id="WP_131507921.1">
    <property type="nucleotide sequence ID" value="NZ_BAAAGF010000002.1"/>
</dbReference>
<reference evidence="11" key="1">
    <citation type="journal article" date="2019" name="Int. J. Syst. Evol. Microbiol.">
        <title>The Global Catalogue of Microorganisms (GCM) 10K type strain sequencing project: providing services to taxonomists for standard genome sequencing and annotation.</title>
        <authorList>
            <consortium name="The Broad Institute Genomics Platform"/>
            <consortium name="The Broad Institute Genome Sequencing Center for Infectious Disease"/>
            <person name="Wu L."/>
            <person name="Ma J."/>
        </authorList>
    </citation>
    <scope>NUCLEOTIDE SEQUENCE [LARGE SCALE GENOMIC DNA]</scope>
    <source>
        <strain evidence="11">JCM 15976</strain>
    </source>
</reference>
<dbReference type="SUPFAM" id="SSF49464">
    <property type="entry name" value="Carboxypeptidase regulatory domain-like"/>
    <property type="match status" value="1"/>
</dbReference>
<dbReference type="Gene3D" id="2.170.130.10">
    <property type="entry name" value="TonB-dependent receptor, plug domain"/>
    <property type="match status" value="1"/>
</dbReference>
<dbReference type="Pfam" id="PF07715">
    <property type="entry name" value="Plug"/>
    <property type="match status" value="1"/>
</dbReference>
<keyword evidence="4 7" id="KW-0812">Transmembrane</keyword>
<keyword evidence="5 7" id="KW-0472">Membrane</keyword>
<dbReference type="PROSITE" id="PS52016">
    <property type="entry name" value="TONB_DEPENDENT_REC_3"/>
    <property type="match status" value="1"/>
</dbReference>
<organism evidence="10 11">
    <name type="scientific">Gaetbulibacter jejuensis</name>
    <dbReference type="NCBI Taxonomy" id="584607"/>
    <lineage>
        <taxon>Bacteria</taxon>
        <taxon>Pseudomonadati</taxon>
        <taxon>Bacteroidota</taxon>
        <taxon>Flavobacteriia</taxon>
        <taxon>Flavobacteriales</taxon>
        <taxon>Flavobacteriaceae</taxon>
        <taxon>Gaetbulibacter</taxon>
    </lineage>
</organism>
<name>A0ABP3UVE9_9FLAO</name>
<feature type="domain" description="TonB-dependent receptor plug" evidence="9">
    <location>
        <begin position="113"/>
        <end position="218"/>
    </location>
</feature>
<keyword evidence="8" id="KW-0732">Signal</keyword>
<dbReference type="InterPro" id="IPR036942">
    <property type="entry name" value="Beta-barrel_TonB_sf"/>
</dbReference>
<comment type="caution">
    <text evidence="10">The sequence shown here is derived from an EMBL/GenBank/DDBJ whole genome shotgun (WGS) entry which is preliminary data.</text>
</comment>
<evidence type="ECO:0000256" key="1">
    <source>
        <dbReference type="ARBA" id="ARBA00004571"/>
    </source>
</evidence>
<dbReference type="InterPro" id="IPR037066">
    <property type="entry name" value="Plug_dom_sf"/>
</dbReference>
<keyword evidence="6 7" id="KW-0998">Cell outer membrane</keyword>
<feature type="signal peptide" evidence="8">
    <location>
        <begin position="1"/>
        <end position="22"/>
    </location>
</feature>
<protein>
    <submittedName>
        <fullName evidence="10">TonB-dependent receptor</fullName>
    </submittedName>
</protein>
<dbReference type="InterPro" id="IPR023997">
    <property type="entry name" value="TonB-dep_OMP_SusC/RagA_CS"/>
</dbReference>
<keyword evidence="11" id="KW-1185">Reference proteome</keyword>
<feature type="chain" id="PRO_5045431149" evidence="8">
    <location>
        <begin position="23"/>
        <end position="1036"/>
    </location>
</feature>
<evidence type="ECO:0000259" key="9">
    <source>
        <dbReference type="Pfam" id="PF07715"/>
    </source>
</evidence>
<sequence>MKTKFSLLLLLFFSLVSWSQQIEVNGQVTAASDGLPLPGVSVIVDGTNRGASTDLDGRYTISVAPGEVLQFSYIGFKTQKITVGSQTTLNVVLADDVEALEEIVVIGYGTQTRKEVTGAIASVSGDELLKQPAANALQSIQGKMTGVNIVNTNAPGSQPNIIIRGIGTAAGGDDPLYVVDGVQVNSITNINPADIESFDVLKDASSASIYGMNAANGVVIITTKKGKQGKMKIELSSFYGAKSMLNPVEMANSSQYVRYFNENQVAIGETAFLSPNQPHDTDWYDELTDIGFSNSNNIAISGASDDISYFFSFNNYNEDGILDNDDYNRNTLRANNSIELFDDRLKISSNISASFIRSFPKPFGAFNAAYRQAPVIPVYYETGQYGQSFWNQSTGIATYLGNPGEIIDRLNSTGNPIMAVDFANEKNNTTDLQGSIQADLQITDYLKASARYTATKSFNKSRAFNDTRGQWLAGDPTRTDEEFQTNQDNNPSVVSWADNSLFYQNSESYRYNVEGFLTFDKTFNSVHNVNAVVGLSRGQRNDVYTMNATGYGVPLQENYWSINFADDGYEKVVNQFYTTPTREQSYFGRVMYNYDEKYYIQANVRRDGSSNFRNDNNEEYYDNFPAVSLGWALSNEEFFNVPSINYLKLKAGWGRVGNSRVPFNQTTITTSAGSNSVNYVFGANQDLAFGAAFGAETFPISWEVTEELNAGFNLSALDNRLDFEFNYYDRNTENAVLLVTPIYTTEGSLSSYDHGAEVSNKGIEINLGWKDYIGEDFSYNIGAVFSTNKNRVENVKSAYDGQVGGSLGNGQITKRLEEGQPLYAWWMYEVEGVWQNEDEINNNASISGALPGHLRYKDQNEDGVIDDKDKKFFGTYLPTFSYGLNLGFNYKNFDLIVEGYGAGGNKVYNGLKGTRINGGENITANVYNTRWNGEGSTNTNPGANRDSYASNYYLEDGDFFRINNITVGYTLKNVVSGVNSLRIYATAQNPFMFTEYTGFTPEIVGGAGGSAANTSGIELSAYPNLKTFLFGVNIEL</sequence>
<dbReference type="NCBIfam" id="TIGR04057">
    <property type="entry name" value="SusC_RagA_signa"/>
    <property type="match status" value="1"/>
</dbReference>
<dbReference type="SUPFAM" id="SSF56935">
    <property type="entry name" value="Porins"/>
    <property type="match status" value="1"/>
</dbReference>
<dbReference type="InterPro" id="IPR023996">
    <property type="entry name" value="TonB-dep_OMP_SusC/RagA"/>
</dbReference>
<evidence type="ECO:0000256" key="6">
    <source>
        <dbReference type="ARBA" id="ARBA00023237"/>
    </source>
</evidence>
<dbReference type="InterPro" id="IPR012910">
    <property type="entry name" value="Plug_dom"/>
</dbReference>
<keyword evidence="10" id="KW-0675">Receptor</keyword>
<gene>
    <name evidence="10" type="ORF">GCM10009431_13450</name>
</gene>
<dbReference type="EMBL" id="BAAAGF010000002">
    <property type="protein sequence ID" value="GAA0741951.1"/>
    <property type="molecule type" value="Genomic_DNA"/>
</dbReference>
<evidence type="ECO:0000256" key="2">
    <source>
        <dbReference type="ARBA" id="ARBA00022448"/>
    </source>
</evidence>
<evidence type="ECO:0000256" key="4">
    <source>
        <dbReference type="ARBA" id="ARBA00022692"/>
    </source>
</evidence>
<comment type="similarity">
    <text evidence="7">Belongs to the TonB-dependent receptor family.</text>
</comment>
<comment type="subcellular location">
    <subcellularLocation>
        <location evidence="1 7">Cell outer membrane</location>
        <topology evidence="1 7">Multi-pass membrane protein</topology>
    </subcellularLocation>
</comment>
<dbReference type="Gene3D" id="2.60.40.1120">
    <property type="entry name" value="Carboxypeptidase-like, regulatory domain"/>
    <property type="match status" value="1"/>
</dbReference>
<keyword evidence="3 7" id="KW-1134">Transmembrane beta strand</keyword>
<accession>A0ABP3UVE9</accession>